<keyword evidence="1" id="KW-0175">Coiled coil</keyword>
<dbReference type="EMBL" id="BK014782">
    <property type="protein sequence ID" value="DAD75430.1"/>
    <property type="molecule type" value="Genomic_DNA"/>
</dbReference>
<protein>
    <submittedName>
        <fullName evidence="2">Uncharacterized protein</fullName>
    </submittedName>
</protein>
<organism evidence="2">
    <name type="scientific">Siphoviridae sp. ctqw35</name>
    <dbReference type="NCBI Taxonomy" id="2826471"/>
    <lineage>
        <taxon>Viruses</taxon>
        <taxon>Duplodnaviria</taxon>
        <taxon>Heunggongvirae</taxon>
        <taxon>Uroviricota</taxon>
        <taxon>Caudoviricetes</taxon>
    </lineage>
</organism>
<proteinExistence type="predicted"/>
<accession>A0A8S5LZQ3</accession>
<evidence type="ECO:0000313" key="2">
    <source>
        <dbReference type="EMBL" id="DAD75430.1"/>
    </source>
</evidence>
<name>A0A8S5LZQ3_9CAUD</name>
<evidence type="ECO:0000256" key="1">
    <source>
        <dbReference type="SAM" id="Coils"/>
    </source>
</evidence>
<sequence length="143" mass="16774">MIKEQDKAIKRCNKLIETEHSNWIGITNQKAIETVLNMLKEKEAEIEKYKKLLVDNLAKNLNDSIKAKEKANTDLEDLNIGWQLELEKKDKMIDLMAEFIEKVTVDLKVAFGENMLWNQNEIKQYFERKAEESSSINKTQEKN</sequence>
<feature type="coiled-coil region" evidence="1">
    <location>
        <begin position="32"/>
        <end position="78"/>
    </location>
</feature>
<reference evidence="2" key="1">
    <citation type="journal article" date="2021" name="Proc. Natl. Acad. Sci. U.S.A.">
        <title>A Catalog of Tens of Thousands of Viruses from Human Metagenomes Reveals Hidden Associations with Chronic Diseases.</title>
        <authorList>
            <person name="Tisza M.J."/>
            <person name="Buck C.B."/>
        </authorList>
    </citation>
    <scope>NUCLEOTIDE SEQUENCE</scope>
    <source>
        <strain evidence="2">Ctqw35</strain>
    </source>
</reference>